<sequence>MIRLIRLIRIIRIILQEDYEGEDGDDNDNDYHIRVILQPVQGDGMVHHLQSGTNYYEHKCQRGKRVNGILIRPQAINEGFDIPTTFEK</sequence>
<dbReference type="AlphaFoldDB" id="A0A834MYN3"/>
<reference evidence="1" key="1">
    <citation type="journal article" date="2020" name="G3 (Bethesda)">
        <title>High-Quality Assemblies for Three Invasive Social Wasps from the &lt;i&gt;Vespula&lt;/i&gt; Genus.</title>
        <authorList>
            <person name="Harrop T.W.R."/>
            <person name="Guhlin J."/>
            <person name="McLaughlin G.M."/>
            <person name="Permina E."/>
            <person name="Stockwell P."/>
            <person name="Gilligan J."/>
            <person name="Le Lec M.F."/>
            <person name="Gruber M.A.M."/>
            <person name="Quinn O."/>
            <person name="Lovegrove M."/>
            <person name="Duncan E.J."/>
            <person name="Remnant E.J."/>
            <person name="Van Eeckhoven J."/>
            <person name="Graham B."/>
            <person name="Knapp R.A."/>
            <person name="Langford K.W."/>
            <person name="Kronenberg Z."/>
            <person name="Press M.O."/>
            <person name="Eacker S.M."/>
            <person name="Wilson-Rankin E.E."/>
            <person name="Purcell J."/>
            <person name="Lester P.J."/>
            <person name="Dearden P.K."/>
        </authorList>
    </citation>
    <scope>NUCLEOTIDE SEQUENCE</scope>
    <source>
        <strain evidence="1">Linc-1</strain>
    </source>
</reference>
<gene>
    <name evidence="1" type="ORF">HZH68_012536</name>
</gene>
<comment type="caution">
    <text evidence="1">The sequence shown here is derived from an EMBL/GenBank/DDBJ whole genome shotgun (WGS) entry which is preliminary data.</text>
</comment>
<protein>
    <submittedName>
        <fullName evidence="1">Uncharacterized protein</fullName>
    </submittedName>
</protein>
<organism evidence="1 2">
    <name type="scientific">Vespula germanica</name>
    <name type="common">German yellow jacket</name>
    <name type="synonym">Paravespula germanica</name>
    <dbReference type="NCBI Taxonomy" id="30212"/>
    <lineage>
        <taxon>Eukaryota</taxon>
        <taxon>Metazoa</taxon>
        <taxon>Ecdysozoa</taxon>
        <taxon>Arthropoda</taxon>
        <taxon>Hexapoda</taxon>
        <taxon>Insecta</taxon>
        <taxon>Pterygota</taxon>
        <taxon>Neoptera</taxon>
        <taxon>Endopterygota</taxon>
        <taxon>Hymenoptera</taxon>
        <taxon>Apocrita</taxon>
        <taxon>Aculeata</taxon>
        <taxon>Vespoidea</taxon>
        <taxon>Vespidae</taxon>
        <taxon>Vespinae</taxon>
        <taxon>Vespula</taxon>
    </lineage>
</organism>
<evidence type="ECO:0000313" key="2">
    <source>
        <dbReference type="Proteomes" id="UP000617340"/>
    </source>
</evidence>
<dbReference type="EMBL" id="JACSDZ010000013">
    <property type="protein sequence ID" value="KAF7388594.1"/>
    <property type="molecule type" value="Genomic_DNA"/>
</dbReference>
<name>A0A834MYN3_VESGE</name>
<proteinExistence type="predicted"/>
<keyword evidence="2" id="KW-1185">Reference proteome</keyword>
<evidence type="ECO:0000313" key="1">
    <source>
        <dbReference type="EMBL" id="KAF7388594.1"/>
    </source>
</evidence>
<accession>A0A834MYN3</accession>
<dbReference type="Proteomes" id="UP000617340">
    <property type="component" value="Unassembled WGS sequence"/>
</dbReference>